<evidence type="ECO:0000256" key="1">
    <source>
        <dbReference type="SAM" id="MobiDB-lite"/>
    </source>
</evidence>
<dbReference type="Pfam" id="PF19516">
    <property type="entry name" value="DUF6049"/>
    <property type="match status" value="1"/>
</dbReference>
<protein>
    <recommendedName>
        <fullName evidence="5">Glycoprotein</fullName>
    </recommendedName>
</protein>
<name>A0A7Z1AW24_9PSEU</name>
<evidence type="ECO:0008006" key="5">
    <source>
        <dbReference type="Google" id="ProtNLM"/>
    </source>
</evidence>
<dbReference type="Proteomes" id="UP000185696">
    <property type="component" value="Unassembled WGS sequence"/>
</dbReference>
<sequence length="723" mass="74847">MITAGLAAPVAGPLATADPIGAPVAPSGGGRELLRLEVDSLSPRLVTAGTTKVTVTGRITNVGDRRVDDIDAKLQRGDPVRADGDLWNLPGRATDTADTPFVEVSESLDPGDSVELSLDAALRGPDSLDVSTPGVYPLLVNVNGEPDFGGQARLAAVSLPLPVLEVDGAPAVRPRDDPPAMTVIWPILDTEPRRLPVSREDGRPVLGDDQLAESVSAGGRLFGLVNSAATATASNGELATSLCFALDPDLLSTVSDMAKGYYVRDENGRLVAGGGDEAAADWLTRVAELTRGRCVMSVPFADADLVALSRSGAVDLATVALASSSTVAELLAPVQPVAGLFWPAGGSFDKRTVVDLAAIGPTTVIADPAHLQKVSGAAPYSVTGTTQTAYPVRALATDPLLSSSLNVAAPRSGGDRSLQRGLAALTFRALFDQKAAGAQVLVAPPRRWTASTSELTGYLDLAQRLLDGGYVEPASLQAQAAAPSAGTAGGLTYSPQDSAREVPASVSAQVARLNTTRRDLLDAMSGDNTSDVDPNTLLAPLQNGLLRATSTAWRGDPRAAGDAVEEVREQLDTLRARVTVTNPDRPLQMASGDSPIPVSVHNELPVGITVRVRVSAPPGLNIEPIQDVPVPPHHTRNAYVPAEVTRAGRFKVEVSLTTPGGTPLGEDARLELSSTSYGVITVAITGTAGGVLVILVAFRIFRRIRGARTAARKDGPADGTVDG</sequence>
<proteinExistence type="predicted"/>
<comment type="caution">
    <text evidence="3">The sequence shown here is derived from an EMBL/GenBank/DDBJ whole genome shotgun (WGS) entry which is preliminary data.</text>
</comment>
<feature type="region of interest" description="Disordered" evidence="1">
    <location>
        <begin position="484"/>
        <end position="504"/>
    </location>
</feature>
<reference evidence="3 4" key="1">
    <citation type="submission" date="2016-12" db="EMBL/GenBank/DDBJ databases">
        <title>The draft genome sequence of Actinophytocola xinjiangensis.</title>
        <authorList>
            <person name="Wang W."/>
            <person name="Yuan L."/>
        </authorList>
    </citation>
    <scope>NUCLEOTIDE SEQUENCE [LARGE SCALE GENOMIC DNA]</scope>
    <source>
        <strain evidence="3 4">CGMCC 4.4663</strain>
    </source>
</reference>
<keyword evidence="2" id="KW-0812">Transmembrane</keyword>
<evidence type="ECO:0000313" key="3">
    <source>
        <dbReference type="EMBL" id="OLF06386.1"/>
    </source>
</evidence>
<keyword evidence="2" id="KW-0472">Membrane</keyword>
<feature type="transmembrane region" description="Helical" evidence="2">
    <location>
        <begin position="677"/>
        <end position="698"/>
    </location>
</feature>
<dbReference type="EMBL" id="MSIF01000022">
    <property type="protein sequence ID" value="OLF06386.1"/>
    <property type="molecule type" value="Genomic_DNA"/>
</dbReference>
<dbReference type="InterPro" id="IPR046112">
    <property type="entry name" value="DUF6049"/>
</dbReference>
<evidence type="ECO:0000313" key="4">
    <source>
        <dbReference type="Proteomes" id="UP000185696"/>
    </source>
</evidence>
<gene>
    <name evidence="3" type="ORF">BLA60_31995</name>
</gene>
<dbReference type="AlphaFoldDB" id="A0A7Z1AW24"/>
<evidence type="ECO:0000256" key="2">
    <source>
        <dbReference type="SAM" id="Phobius"/>
    </source>
</evidence>
<accession>A0A7Z1AW24</accession>
<keyword evidence="4" id="KW-1185">Reference proteome</keyword>
<keyword evidence="2" id="KW-1133">Transmembrane helix</keyword>
<organism evidence="3 4">
    <name type="scientific">Actinophytocola xinjiangensis</name>
    <dbReference type="NCBI Taxonomy" id="485602"/>
    <lineage>
        <taxon>Bacteria</taxon>
        <taxon>Bacillati</taxon>
        <taxon>Actinomycetota</taxon>
        <taxon>Actinomycetes</taxon>
        <taxon>Pseudonocardiales</taxon>
        <taxon>Pseudonocardiaceae</taxon>
    </lineage>
</organism>